<feature type="region of interest" description="Disordered" evidence="9">
    <location>
        <begin position="160"/>
        <end position="326"/>
    </location>
</feature>
<dbReference type="GO" id="GO:0016985">
    <property type="term" value="F:mannan endo-1,4-beta-mannosidase activity"/>
    <property type="evidence" value="ECO:0007669"/>
    <property type="project" value="UniProtKB-EC"/>
</dbReference>
<evidence type="ECO:0000256" key="7">
    <source>
        <dbReference type="ARBA" id="ARBA00022801"/>
    </source>
</evidence>
<comment type="caution">
    <text evidence="12">The sequence shown here is derived from an EMBL/GenBank/DDBJ whole genome shotgun (WGS) entry which is preliminary data.</text>
</comment>
<comment type="similarity">
    <text evidence="3">Belongs to the glycosyl hydrolase 5 (cellulase A) family.</text>
</comment>
<feature type="compositionally biased region" description="Low complexity" evidence="9">
    <location>
        <begin position="214"/>
        <end position="234"/>
    </location>
</feature>
<protein>
    <recommendedName>
        <fullName evidence="4">mannan endo-1,4-beta-mannosidase</fullName>
        <ecNumber evidence="4">3.2.1.78</ecNumber>
    </recommendedName>
</protein>
<proteinExistence type="inferred from homology"/>
<reference evidence="12 13" key="1">
    <citation type="journal article" date="2019" name="Sci. Rep.">
        <title>Comparative genomics of chytrid fungi reveal insights into the obligate biotrophic and pathogenic lifestyle of Synchytrium endobioticum.</title>
        <authorList>
            <person name="van de Vossenberg B.T.L.H."/>
            <person name="Warris S."/>
            <person name="Nguyen H.D.T."/>
            <person name="van Gent-Pelzer M.P.E."/>
            <person name="Joly D.L."/>
            <person name="van de Geest H.C."/>
            <person name="Bonants P.J.M."/>
            <person name="Smith D.S."/>
            <person name="Levesque C.A."/>
            <person name="van der Lee T.A.J."/>
        </authorList>
    </citation>
    <scope>NUCLEOTIDE SEQUENCE [LARGE SCALE GENOMIC DNA]</scope>
    <source>
        <strain evidence="12 13">CBS 675.73</strain>
    </source>
</reference>
<dbReference type="OrthoDB" id="428177at2759"/>
<dbReference type="InterPro" id="IPR017853">
    <property type="entry name" value="GH"/>
</dbReference>
<feature type="chain" id="PRO_5021344096" description="mannan endo-1,4-beta-mannosidase" evidence="10">
    <location>
        <begin position="17"/>
        <end position="708"/>
    </location>
</feature>
<evidence type="ECO:0000256" key="8">
    <source>
        <dbReference type="ARBA" id="ARBA00023295"/>
    </source>
</evidence>
<keyword evidence="5" id="KW-0964">Secreted</keyword>
<evidence type="ECO:0000256" key="6">
    <source>
        <dbReference type="ARBA" id="ARBA00022729"/>
    </source>
</evidence>
<evidence type="ECO:0000256" key="5">
    <source>
        <dbReference type="ARBA" id="ARBA00022525"/>
    </source>
</evidence>
<gene>
    <name evidence="12" type="ORF">CcCBS67573_g04716</name>
</gene>
<evidence type="ECO:0000256" key="10">
    <source>
        <dbReference type="SAM" id="SignalP"/>
    </source>
</evidence>
<dbReference type="EC" id="3.2.1.78" evidence="4"/>
<feature type="compositionally biased region" description="Low complexity" evidence="9">
    <location>
        <begin position="255"/>
        <end position="277"/>
    </location>
</feature>
<dbReference type="SUPFAM" id="SSF51445">
    <property type="entry name" value="(Trans)glycosidases"/>
    <property type="match status" value="1"/>
</dbReference>
<dbReference type="STRING" id="246404.A0A507FCR3"/>
<comment type="subcellular location">
    <subcellularLocation>
        <location evidence="2">Secreted</location>
    </subcellularLocation>
</comment>
<dbReference type="PANTHER" id="PTHR31451:SF39">
    <property type="entry name" value="MANNAN ENDO-1,4-BETA-MANNOSIDASE 1"/>
    <property type="match status" value="1"/>
</dbReference>
<sequence>MLMLAVACACASTAAAIGCYPPREAGITYAQGTYASHLGANYIMIRGEWRRMESCGDPSASAITLCYPAAMLSTGSYLPGAQAHAMGLNHVLDESGTWQPVSPCQYRNNTAPVSAQPAGLSTKPDKKPTASLKVPLASNAFADSKPSASGMFKTVNTHRFRKTSTRSRKTTRTRRDIISSRHSYRGTRKTTSSIEPTMLPTESFMSSSDTSAPEPETSFSSESTTQSFEQPTETDLNLPVSTSDMMESPSETTVSTSDMMESPSETTESPSDSNESSAEPIPETVPSITFPEEPTTTSTAVETDAETDVQLPTSTANSDVIDTPTTEPIETTTSELVIIDNPNTFTPETVATETTTSEVVIIDVPVSTTRTPTTTSPIFVEVPGGFTPLPKLYAGVNCYFIYSLTQGTQIEILSALQQAGVKTVRIFITSFNSGGKGTDAVGSSDLELYTPGNYDDSILGQVDALMPLLVQYGIRLSIAMHDRWNLDSTWGICDAYCSTYCNGGSNLAGFYNSEAAQNSFDARLAHIVNHVNPRMGNRAWKDIPEAIFAFDIQNEGQGNSNILNADWWCGRATALRRVMGDSRVLIGTGGGQDFYPSLLTQNFECGALDIVAMHTYNNDINYVTSNLQNAASLANTYNKRIEFQEFGATGGGKSGWIGQVASLSNSLGIAWLPWEVSKPGISNDYEFWTDDTATWSALTQNARVANGG</sequence>
<dbReference type="InterPro" id="IPR045053">
    <property type="entry name" value="MAN-like"/>
</dbReference>
<evidence type="ECO:0000256" key="4">
    <source>
        <dbReference type="ARBA" id="ARBA00012706"/>
    </source>
</evidence>
<accession>A0A507FCR3</accession>
<evidence type="ECO:0000256" key="9">
    <source>
        <dbReference type="SAM" id="MobiDB-lite"/>
    </source>
</evidence>
<dbReference type="Pfam" id="PF26410">
    <property type="entry name" value="GH5_mannosidase"/>
    <property type="match status" value="1"/>
</dbReference>
<evidence type="ECO:0000313" key="13">
    <source>
        <dbReference type="Proteomes" id="UP000320333"/>
    </source>
</evidence>
<evidence type="ECO:0000256" key="1">
    <source>
        <dbReference type="ARBA" id="ARBA00001678"/>
    </source>
</evidence>
<feature type="compositionally biased region" description="Basic residues" evidence="9">
    <location>
        <begin position="160"/>
        <end position="172"/>
    </location>
</feature>
<keyword evidence="6 10" id="KW-0732">Signal</keyword>
<dbReference type="Gene3D" id="3.20.20.80">
    <property type="entry name" value="Glycosidases"/>
    <property type="match status" value="1"/>
</dbReference>
<dbReference type="PANTHER" id="PTHR31451">
    <property type="match status" value="1"/>
</dbReference>
<evidence type="ECO:0000256" key="3">
    <source>
        <dbReference type="ARBA" id="ARBA00005641"/>
    </source>
</evidence>
<organism evidence="12 13">
    <name type="scientific">Chytriomyces confervae</name>
    <dbReference type="NCBI Taxonomy" id="246404"/>
    <lineage>
        <taxon>Eukaryota</taxon>
        <taxon>Fungi</taxon>
        <taxon>Fungi incertae sedis</taxon>
        <taxon>Chytridiomycota</taxon>
        <taxon>Chytridiomycota incertae sedis</taxon>
        <taxon>Chytridiomycetes</taxon>
        <taxon>Chytridiales</taxon>
        <taxon>Chytriomycetaceae</taxon>
        <taxon>Chytriomyces</taxon>
    </lineage>
</organism>
<evidence type="ECO:0000256" key="2">
    <source>
        <dbReference type="ARBA" id="ARBA00004613"/>
    </source>
</evidence>
<keyword evidence="7" id="KW-0378">Hydrolase</keyword>
<keyword evidence="8" id="KW-0326">Glycosidase</keyword>
<dbReference type="GO" id="GO:0005576">
    <property type="term" value="C:extracellular region"/>
    <property type="evidence" value="ECO:0007669"/>
    <property type="project" value="UniProtKB-SubCell"/>
</dbReference>
<evidence type="ECO:0000259" key="11">
    <source>
        <dbReference type="Pfam" id="PF26410"/>
    </source>
</evidence>
<dbReference type="Proteomes" id="UP000320333">
    <property type="component" value="Unassembled WGS sequence"/>
</dbReference>
<evidence type="ECO:0000313" key="12">
    <source>
        <dbReference type="EMBL" id="TPX74004.1"/>
    </source>
</evidence>
<dbReference type="EMBL" id="QEAP01000150">
    <property type="protein sequence ID" value="TPX74004.1"/>
    <property type="molecule type" value="Genomic_DNA"/>
</dbReference>
<feature type="compositionally biased region" description="Polar residues" evidence="9">
    <location>
        <begin position="239"/>
        <end position="254"/>
    </location>
</feature>
<keyword evidence="13" id="KW-1185">Reference proteome</keyword>
<dbReference type="AlphaFoldDB" id="A0A507FCR3"/>
<name>A0A507FCR3_9FUNG</name>
<dbReference type="InterPro" id="IPR001547">
    <property type="entry name" value="Glyco_hydro_5"/>
</dbReference>
<feature type="compositionally biased region" description="Polar residues" evidence="9">
    <location>
        <begin position="310"/>
        <end position="320"/>
    </location>
</feature>
<comment type="catalytic activity">
    <reaction evidence="1">
        <text>Random hydrolysis of (1-&gt;4)-beta-D-mannosidic linkages in mannans, galactomannans and glucomannans.</text>
        <dbReference type="EC" id="3.2.1.78"/>
    </reaction>
</comment>
<feature type="domain" description="Glycoside hydrolase family 5" evidence="11">
    <location>
        <begin position="413"/>
        <end position="624"/>
    </location>
</feature>
<feature type="signal peptide" evidence="10">
    <location>
        <begin position="1"/>
        <end position="16"/>
    </location>
</feature>